<evidence type="ECO:0000256" key="3">
    <source>
        <dbReference type="ARBA" id="ARBA00008655"/>
    </source>
</evidence>
<evidence type="ECO:0000256" key="8">
    <source>
        <dbReference type="ARBA" id="ARBA00023098"/>
    </source>
</evidence>
<evidence type="ECO:0000313" key="17">
    <source>
        <dbReference type="Proteomes" id="UP000218231"/>
    </source>
</evidence>
<comment type="pathway">
    <text evidence="2">Lipid metabolism.</text>
</comment>
<keyword evidence="10" id="KW-0594">Phospholipid biosynthesis</keyword>
<comment type="caution">
    <text evidence="16">The sequence shown here is derived from an EMBL/GenBank/DDBJ whole genome shotgun (WGS) entry which is preliminary data.</text>
</comment>
<keyword evidence="5" id="KW-0808">Transferase</keyword>
<comment type="similarity">
    <text evidence="3">Belongs to the 1-acyl-sn-glycerol-3-phosphate acyltransferase family.</text>
</comment>
<keyword evidence="7 14" id="KW-1133">Transmembrane helix</keyword>
<sequence>MWWLLSLYLRTLFGAYLIQLLSTFIELPSIQLSSIYLSIVSFIQSLYPEVYPKSQHYPGIREKTLGGEFVRNVDSSCHFNFLADNQYQNINAFEIASLTFKAGINAIDDLSPAFDRAPTYGESLLRFAPLPHWSMPLKILFYATLVFRLAILFPLRVAFFISSFVFIGILGIYAVFTELTDRQKTLIGPIYGKLFCLGTGTIIVGHNRQDMPRKPGIAVSNHLSPNDVQILFADLRYGDLQYVVTGQKHKGVIGLVEKMVSRLCRALWFERGNTKERMEFLTDVINIARADGPVLLFPEGYCTNNTSVLQFRKAVFEEDVNIYPIAISQSGIYGDSYWFEDKFHMYLLRLFFSWAVVYNIHYLPKMRRLKGETNLQFAQRTSSTIGQAIGLPQCQFSGSLWYNQSDKRKMLNVEKDCIAQRLLPYLSTISCDSEVSSTGDTDDSSFVNVSSDDANISSSRVLVSVQN</sequence>
<evidence type="ECO:0000256" key="13">
    <source>
        <dbReference type="ARBA" id="ARBA00025707"/>
    </source>
</evidence>
<evidence type="ECO:0000256" key="11">
    <source>
        <dbReference type="ARBA" id="ARBA00023264"/>
    </source>
</evidence>
<dbReference type="GO" id="GO:0008654">
    <property type="term" value="P:phospholipid biosynthetic process"/>
    <property type="evidence" value="ECO:0007669"/>
    <property type="project" value="UniProtKB-KW"/>
</dbReference>
<keyword evidence="6 14" id="KW-0812">Transmembrane</keyword>
<organism evidence="16 17">
    <name type="scientific">Diploscapter pachys</name>
    <dbReference type="NCBI Taxonomy" id="2018661"/>
    <lineage>
        <taxon>Eukaryota</taxon>
        <taxon>Metazoa</taxon>
        <taxon>Ecdysozoa</taxon>
        <taxon>Nematoda</taxon>
        <taxon>Chromadorea</taxon>
        <taxon>Rhabditida</taxon>
        <taxon>Rhabditina</taxon>
        <taxon>Rhabditomorpha</taxon>
        <taxon>Rhabditoidea</taxon>
        <taxon>Rhabditidae</taxon>
        <taxon>Diploscapter</taxon>
    </lineage>
</organism>
<dbReference type="CDD" id="cd07991">
    <property type="entry name" value="LPLAT_LPCAT1-like"/>
    <property type="match status" value="1"/>
</dbReference>
<evidence type="ECO:0000256" key="6">
    <source>
        <dbReference type="ARBA" id="ARBA00022692"/>
    </source>
</evidence>
<keyword evidence="4" id="KW-0444">Lipid biosynthesis</keyword>
<name>A0A2A2KF70_9BILA</name>
<comment type="pathway">
    <text evidence="13">Phospholipid metabolism.</text>
</comment>
<accession>A0A2A2KF70</accession>
<dbReference type="InterPro" id="IPR002123">
    <property type="entry name" value="Plipid/glycerol_acylTrfase"/>
</dbReference>
<evidence type="ECO:0000256" key="14">
    <source>
        <dbReference type="SAM" id="Phobius"/>
    </source>
</evidence>
<dbReference type="PANTHER" id="PTHR23063:SF6">
    <property type="entry name" value="PHOSPHOLIPID_GLYCEROL ACYLTRANSFERASE DOMAIN-CONTAINING PROTEIN"/>
    <property type="match status" value="1"/>
</dbReference>
<keyword evidence="9 14" id="KW-0472">Membrane</keyword>
<dbReference type="Proteomes" id="UP000218231">
    <property type="component" value="Unassembled WGS sequence"/>
</dbReference>
<evidence type="ECO:0000259" key="15">
    <source>
        <dbReference type="SMART" id="SM00563"/>
    </source>
</evidence>
<dbReference type="PANTHER" id="PTHR23063">
    <property type="entry name" value="PHOSPHOLIPID ACYLTRANSFERASE"/>
    <property type="match status" value="1"/>
</dbReference>
<gene>
    <name evidence="16" type="ORF">WR25_25220</name>
</gene>
<feature type="domain" description="Phospholipid/glycerol acyltransferase" evidence="15">
    <location>
        <begin position="216"/>
        <end position="330"/>
    </location>
</feature>
<dbReference type="SUPFAM" id="SSF69593">
    <property type="entry name" value="Glycerol-3-phosphate (1)-acyltransferase"/>
    <property type="match status" value="1"/>
</dbReference>
<evidence type="ECO:0000256" key="4">
    <source>
        <dbReference type="ARBA" id="ARBA00022516"/>
    </source>
</evidence>
<dbReference type="EMBL" id="LIAE01008766">
    <property type="protein sequence ID" value="PAV72522.1"/>
    <property type="molecule type" value="Genomic_DNA"/>
</dbReference>
<dbReference type="GO" id="GO:0019432">
    <property type="term" value="P:triglyceride biosynthetic process"/>
    <property type="evidence" value="ECO:0007669"/>
    <property type="project" value="TreeGrafter"/>
</dbReference>
<evidence type="ECO:0000256" key="9">
    <source>
        <dbReference type="ARBA" id="ARBA00023136"/>
    </source>
</evidence>
<dbReference type="OrthoDB" id="272512at2759"/>
<evidence type="ECO:0000256" key="10">
    <source>
        <dbReference type="ARBA" id="ARBA00023209"/>
    </source>
</evidence>
<dbReference type="STRING" id="2018661.A0A2A2KF70"/>
<comment type="subcellular location">
    <subcellularLocation>
        <location evidence="1">Membrane</location>
    </subcellularLocation>
</comment>
<dbReference type="GO" id="GO:0004366">
    <property type="term" value="F:glycerol-3-phosphate O-acyltransferase activity"/>
    <property type="evidence" value="ECO:0007669"/>
    <property type="project" value="TreeGrafter"/>
</dbReference>
<feature type="transmembrane region" description="Helical" evidence="14">
    <location>
        <begin position="157"/>
        <end position="176"/>
    </location>
</feature>
<keyword evidence="8" id="KW-0443">Lipid metabolism</keyword>
<dbReference type="InterPro" id="IPR045252">
    <property type="entry name" value="LPCAT1-like"/>
</dbReference>
<reference evidence="16 17" key="1">
    <citation type="journal article" date="2017" name="Curr. Biol.">
        <title>Genome architecture and evolution of a unichromosomal asexual nematode.</title>
        <authorList>
            <person name="Fradin H."/>
            <person name="Zegar C."/>
            <person name="Gutwein M."/>
            <person name="Lucas J."/>
            <person name="Kovtun M."/>
            <person name="Corcoran D."/>
            <person name="Baugh L.R."/>
            <person name="Kiontke K."/>
            <person name="Gunsalus K."/>
            <person name="Fitch D.H."/>
            <person name="Piano F."/>
        </authorList>
    </citation>
    <scope>NUCLEOTIDE SEQUENCE [LARGE SCALE GENOMIC DNA]</scope>
    <source>
        <strain evidence="16">PF1309</strain>
    </source>
</reference>
<dbReference type="GO" id="GO:0016020">
    <property type="term" value="C:membrane"/>
    <property type="evidence" value="ECO:0007669"/>
    <property type="project" value="UniProtKB-SubCell"/>
</dbReference>
<protein>
    <recommendedName>
        <fullName evidence="15">Phospholipid/glycerol acyltransferase domain-containing protein</fullName>
    </recommendedName>
</protein>
<keyword evidence="17" id="KW-1185">Reference proteome</keyword>
<proteinExistence type="inferred from homology"/>
<dbReference type="Pfam" id="PF01553">
    <property type="entry name" value="Acyltransferase"/>
    <property type="match status" value="1"/>
</dbReference>
<dbReference type="SMART" id="SM00563">
    <property type="entry name" value="PlsC"/>
    <property type="match status" value="1"/>
</dbReference>
<dbReference type="AlphaFoldDB" id="A0A2A2KF70"/>
<dbReference type="GO" id="GO:0005783">
    <property type="term" value="C:endoplasmic reticulum"/>
    <property type="evidence" value="ECO:0007669"/>
    <property type="project" value="TreeGrafter"/>
</dbReference>
<evidence type="ECO:0000256" key="5">
    <source>
        <dbReference type="ARBA" id="ARBA00022679"/>
    </source>
</evidence>
<feature type="transmembrane region" description="Helical" evidence="14">
    <location>
        <begin position="188"/>
        <end position="206"/>
    </location>
</feature>
<evidence type="ECO:0000256" key="7">
    <source>
        <dbReference type="ARBA" id="ARBA00022989"/>
    </source>
</evidence>
<keyword evidence="11" id="KW-1208">Phospholipid metabolism</keyword>
<evidence type="ECO:0000256" key="2">
    <source>
        <dbReference type="ARBA" id="ARBA00005189"/>
    </source>
</evidence>
<evidence type="ECO:0000313" key="16">
    <source>
        <dbReference type="EMBL" id="PAV72522.1"/>
    </source>
</evidence>
<keyword evidence="12" id="KW-0012">Acyltransferase</keyword>
<evidence type="ECO:0000256" key="12">
    <source>
        <dbReference type="ARBA" id="ARBA00023315"/>
    </source>
</evidence>
<evidence type="ECO:0000256" key="1">
    <source>
        <dbReference type="ARBA" id="ARBA00004370"/>
    </source>
</evidence>